<organism evidence="2 3">
    <name type="scientific">Elysia crispata</name>
    <name type="common">lettuce slug</name>
    <dbReference type="NCBI Taxonomy" id="231223"/>
    <lineage>
        <taxon>Eukaryota</taxon>
        <taxon>Metazoa</taxon>
        <taxon>Spiralia</taxon>
        <taxon>Lophotrochozoa</taxon>
        <taxon>Mollusca</taxon>
        <taxon>Gastropoda</taxon>
        <taxon>Heterobranchia</taxon>
        <taxon>Euthyneura</taxon>
        <taxon>Panpulmonata</taxon>
        <taxon>Sacoglossa</taxon>
        <taxon>Placobranchoidea</taxon>
        <taxon>Plakobranchidae</taxon>
        <taxon>Elysia</taxon>
    </lineage>
</organism>
<dbReference type="Proteomes" id="UP001283361">
    <property type="component" value="Unassembled WGS sequence"/>
</dbReference>
<dbReference type="EMBL" id="JAWDGP010006346">
    <property type="protein sequence ID" value="KAK3742588.1"/>
    <property type="molecule type" value="Genomic_DNA"/>
</dbReference>
<dbReference type="InterPro" id="IPR000742">
    <property type="entry name" value="EGF"/>
</dbReference>
<dbReference type="PROSITE" id="PS01186">
    <property type="entry name" value="EGF_2"/>
    <property type="match status" value="1"/>
</dbReference>
<sequence>MCSCLGGVLVNQESNTNIEKTDCTLWRLVAPDESVETPPPECENHGKLVDGLCMCPGGFTGQRCQLQNPDICLDNYENVFLNSETFDISKLRPTKDFVRFVKPGRSPSRPYIASIAVRSPARALPVPAADIASIAVRSPARALPVQAADIASIAVRSPARALPVQAADIAPIAVRSPARALPVPAADIASIAVRSPARALPVQAADIKSIAVRSPAQAVPVPAVHHVYCGEITSPGAPRPGRGYQVYYGEITSPGAPRPGRTSRLLR</sequence>
<dbReference type="Gene3D" id="2.10.25.10">
    <property type="entry name" value="Laminin"/>
    <property type="match status" value="1"/>
</dbReference>
<evidence type="ECO:0000313" key="2">
    <source>
        <dbReference type="EMBL" id="KAK3742588.1"/>
    </source>
</evidence>
<dbReference type="CDD" id="cd00054">
    <property type="entry name" value="EGF_CA"/>
    <property type="match status" value="1"/>
</dbReference>
<proteinExistence type="predicted"/>
<dbReference type="AlphaFoldDB" id="A0AAE1CXR3"/>
<evidence type="ECO:0000313" key="3">
    <source>
        <dbReference type="Proteomes" id="UP001283361"/>
    </source>
</evidence>
<feature type="domain" description="EGF-like" evidence="1">
    <location>
        <begin position="53"/>
        <end position="64"/>
    </location>
</feature>
<protein>
    <recommendedName>
        <fullName evidence="1">EGF-like domain-containing protein</fullName>
    </recommendedName>
</protein>
<comment type="caution">
    <text evidence="2">The sequence shown here is derived from an EMBL/GenBank/DDBJ whole genome shotgun (WGS) entry which is preliminary data.</text>
</comment>
<keyword evidence="3" id="KW-1185">Reference proteome</keyword>
<evidence type="ECO:0000259" key="1">
    <source>
        <dbReference type="PROSITE" id="PS01186"/>
    </source>
</evidence>
<name>A0AAE1CXR3_9GAST</name>
<gene>
    <name evidence="2" type="ORF">RRG08_023420</name>
</gene>
<accession>A0AAE1CXR3</accession>
<reference evidence="2" key="1">
    <citation type="journal article" date="2023" name="G3 (Bethesda)">
        <title>A reference genome for the long-term kleptoplast-retaining sea slug Elysia crispata morphotype clarki.</title>
        <authorList>
            <person name="Eastman K.E."/>
            <person name="Pendleton A.L."/>
            <person name="Shaikh M.A."/>
            <person name="Suttiyut T."/>
            <person name="Ogas R."/>
            <person name="Tomko P."/>
            <person name="Gavelis G."/>
            <person name="Widhalm J.R."/>
            <person name="Wisecaver J.H."/>
        </authorList>
    </citation>
    <scope>NUCLEOTIDE SEQUENCE</scope>
    <source>
        <strain evidence="2">ECLA1</strain>
    </source>
</reference>